<organism evidence="2 3">
    <name type="scientific">Cryobacterium lyxosi</name>
    <dbReference type="NCBI Taxonomy" id="1259228"/>
    <lineage>
        <taxon>Bacteria</taxon>
        <taxon>Bacillati</taxon>
        <taxon>Actinomycetota</taxon>
        <taxon>Actinomycetes</taxon>
        <taxon>Micrococcales</taxon>
        <taxon>Microbacteriaceae</taxon>
        <taxon>Cryobacterium</taxon>
    </lineage>
</organism>
<dbReference type="PROSITE" id="PS51257">
    <property type="entry name" value="PROKAR_LIPOPROTEIN"/>
    <property type="match status" value="1"/>
</dbReference>
<evidence type="ECO:0008006" key="4">
    <source>
        <dbReference type="Google" id="ProtNLM"/>
    </source>
</evidence>
<keyword evidence="1" id="KW-0732">Signal</keyword>
<dbReference type="SUPFAM" id="SSF50494">
    <property type="entry name" value="Trypsin-like serine proteases"/>
    <property type="match status" value="1"/>
</dbReference>
<gene>
    <name evidence="2" type="ORF">E3T27_09940</name>
</gene>
<comment type="caution">
    <text evidence="2">The sequence shown here is derived from an EMBL/GenBank/DDBJ whole genome shotgun (WGS) entry which is preliminary data.</text>
</comment>
<accession>A0A4R8ZG37</accession>
<feature type="signal peptide" evidence="1">
    <location>
        <begin position="1"/>
        <end position="24"/>
    </location>
</feature>
<dbReference type="EMBL" id="SOGT01000012">
    <property type="protein sequence ID" value="TFD25096.1"/>
    <property type="molecule type" value="Genomic_DNA"/>
</dbReference>
<evidence type="ECO:0000313" key="2">
    <source>
        <dbReference type="EMBL" id="TFD25096.1"/>
    </source>
</evidence>
<evidence type="ECO:0000256" key="1">
    <source>
        <dbReference type="SAM" id="SignalP"/>
    </source>
</evidence>
<protein>
    <recommendedName>
        <fullName evidence="4">Serine protease</fullName>
    </recommendedName>
</protein>
<feature type="chain" id="PRO_5039324560" description="Serine protease" evidence="1">
    <location>
        <begin position="25"/>
        <end position="208"/>
    </location>
</feature>
<dbReference type="RefSeq" id="WP_134572499.1">
    <property type="nucleotide sequence ID" value="NZ_SOGT01000012.1"/>
</dbReference>
<dbReference type="Proteomes" id="UP000298424">
    <property type="component" value="Unassembled WGS sequence"/>
</dbReference>
<keyword evidence="3" id="KW-1185">Reference proteome</keyword>
<sequence length="208" mass="21740">MSSRKAIFLLVLSAGLLTSSCSSGDNAKQLQSLLIENPDVGSCTVSAEIIYNNERALITALHCIGTEDSVEAPSLSAPLPVIKRFETYDLALLRAPESIRLPQYATSDFPEAGKEACKAGTQVAEDCGLVIGPGQVDGTVVMMIDMCSVPGDSGSAITWNGSLIGVEGGDVSYAPGFDDDLPCNFLEQSLKNPLYSLGLPADLIPSGP</sequence>
<dbReference type="InterPro" id="IPR009003">
    <property type="entry name" value="Peptidase_S1_PA"/>
</dbReference>
<dbReference type="AlphaFoldDB" id="A0A4R8ZG37"/>
<name>A0A4R8ZG37_9MICO</name>
<reference evidence="2 3" key="1">
    <citation type="submission" date="2019-03" db="EMBL/GenBank/DDBJ databases">
        <title>Genomics of glacier-inhabiting Cryobacterium strains.</title>
        <authorList>
            <person name="Liu Q."/>
            <person name="Xin Y.-H."/>
        </authorList>
    </citation>
    <scope>NUCLEOTIDE SEQUENCE [LARGE SCALE GENOMIC DNA]</scope>
    <source>
        <strain evidence="2 3">TMT1-1</strain>
    </source>
</reference>
<proteinExistence type="predicted"/>
<dbReference type="OrthoDB" id="8781117at2"/>
<evidence type="ECO:0000313" key="3">
    <source>
        <dbReference type="Proteomes" id="UP000298424"/>
    </source>
</evidence>